<feature type="domain" description="FAD-binding PCMH-type" evidence="5">
    <location>
        <begin position="1"/>
        <end position="177"/>
    </location>
</feature>
<evidence type="ECO:0000256" key="2">
    <source>
        <dbReference type="ARBA" id="ARBA00022630"/>
    </source>
</evidence>
<dbReference type="InterPro" id="IPR016164">
    <property type="entry name" value="FAD-linked_Oxase-like_C"/>
</dbReference>
<evidence type="ECO:0000256" key="3">
    <source>
        <dbReference type="ARBA" id="ARBA00022827"/>
    </source>
</evidence>
<name>A0A450SPR0_9GAMM</name>
<dbReference type="PANTHER" id="PTHR11748">
    <property type="entry name" value="D-LACTATE DEHYDROGENASE"/>
    <property type="match status" value="1"/>
</dbReference>
<keyword evidence="3" id="KW-0274">FAD</keyword>
<evidence type="ECO:0000256" key="1">
    <source>
        <dbReference type="ARBA" id="ARBA00001974"/>
    </source>
</evidence>
<dbReference type="InterPro" id="IPR016171">
    <property type="entry name" value="Vanillyl_alc_oxidase_C-sub2"/>
</dbReference>
<dbReference type="InterPro" id="IPR004113">
    <property type="entry name" value="FAD-bd_oxidored_4_C"/>
</dbReference>
<keyword evidence="2" id="KW-0285">Flavoprotein</keyword>
<dbReference type="Pfam" id="PF01565">
    <property type="entry name" value="FAD_binding_4"/>
    <property type="match status" value="1"/>
</dbReference>
<dbReference type="SUPFAM" id="SSF56176">
    <property type="entry name" value="FAD-binding/transporter-associated domain-like"/>
    <property type="match status" value="1"/>
</dbReference>
<sequence length="374" mass="40569">MHSNNDMGVQLRDIVASSARDGGGGATGFQIIGGGTKHFLGRKGIGAPLPVADHRGIIHYEPKELVITARCGTKLDELESALAERGQMLPFEPPHFGLGATLGGAIATGLSGPRRPYTGAARDFVMGVRLLNGRGEILRFGGEVMKNVAGYDVSRLMVGAMGTLGILLDVSLKVIPVPAEEITLVREQTPAEAITLMNIWAAQPLPLSGTCFDGKRLYVRLSGTPGAIRPARERLGGELLEATDRSDDGFWNQVREQRHIFFPPITALQSSEPLWRLSVPPATPPILITGKWFMEWGGGQRWLRMDLSNRELPAREIRKSVGIVGGHATLFRGGDRNSAVFHPLASTLAELHRRVKQAFDPHGLFNPGRLYSDL</sequence>
<dbReference type="InterPro" id="IPR016169">
    <property type="entry name" value="FAD-bd_PCMH_sub2"/>
</dbReference>
<evidence type="ECO:0000256" key="4">
    <source>
        <dbReference type="ARBA" id="ARBA00023002"/>
    </source>
</evidence>
<organism evidence="6">
    <name type="scientific">Candidatus Kentrum sp. FW</name>
    <dbReference type="NCBI Taxonomy" id="2126338"/>
    <lineage>
        <taxon>Bacteria</taxon>
        <taxon>Pseudomonadati</taxon>
        <taxon>Pseudomonadota</taxon>
        <taxon>Gammaproteobacteria</taxon>
        <taxon>Candidatus Kentrum</taxon>
    </lineage>
</organism>
<keyword evidence="4" id="KW-0560">Oxidoreductase</keyword>
<comment type="cofactor">
    <cofactor evidence="1">
        <name>FAD</name>
        <dbReference type="ChEBI" id="CHEBI:57692"/>
    </cofactor>
</comment>
<dbReference type="InterPro" id="IPR016166">
    <property type="entry name" value="FAD-bd_PCMH"/>
</dbReference>
<dbReference type="PANTHER" id="PTHR11748:SF103">
    <property type="entry name" value="GLYCOLATE OXIDASE SUBUNIT GLCE"/>
    <property type="match status" value="1"/>
</dbReference>
<dbReference type="PROSITE" id="PS51387">
    <property type="entry name" value="FAD_PCMH"/>
    <property type="match status" value="1"/>
</dbReference>
<dbReference type="AlphaFoldDB" id="A0A450SPR0"/>
<dbReference type="EMBL" id="CAADEW010000057">
    <property type="protein sequence ID" value="VFJ55951.1"/>
    <property type="molecule type" value="Genomic_DNA"/>
</dbReference>
<protein>
    <submittedName>
        <fullName evidence="6">Glycolate oxidase FAD binding subunit</fullName>
    </submittedName>
</protein>
<dbReference type="Pfam" id="PF02913">
    <property type="entry name" value="FAD-oxidase_C"/>
    <property type="match status" value="1"/>
</dbReference>
<evidence type="ECO:0000313" key="6">
    <source>
        <dbReference type="EMBL" id="VFJ55951.1"/>
    </source>
</evidence>
<dbReference type="Gene3D" id="1.10.45.10">
    <property type="entry name" value="Vanillyl-alcohol Oxidase, Chain A, domain 4"/>
    <property type="match status" value="1"/>
</dbReference>
<dbReference type="InterPro" id="IPR036318">
    <property type="entry name" value="FAD-bd_PCMH-like_sf"/>
</dbReference>
<dbReference type="NCBIfam" id="NF008439">
    <property type="entry name" value="PRK11282.1"/>
    <property type="match status" value="1"/>
</dbReference>
<dbReference type="Gene3D" id="3.30.465.10">
    <property type="match status" value="1"/>
</dbReference>
<dbReference type="GO" id="GO:0071949">
    <property type="term" value="F:FAD binding"/>
    <property type="evidence" value="ECO:0007669"/>
    <property type="project" value="InterPro"/>
</dbReference>
<evidence type="ECO:0000259" key="5">
    <source>
        <dbReference type="PROSITE" id="PS51387"/>
    </source>
</evidence>
<dbReference type="InterPro" id="IPR006094">
    <property type="entry name" value="Oxid_FAD_bind_N"/>
</dbReference>
<proteinExistence type="predicted"/>
<accession>A0A450SPR0</accession>
<dbReference type="GO" id="GO:0016491">
    <property type="term" value="F:oxidoreductase activity"/>
    <property type="evidence" value="ECO:0007669"/>
    <property type="project" value="UniProtKB-KW"/>
</dbReference>
<dbReference type="SUPFAM" id="SSF55103">
    <property type="entry name" value="FAD-linked oxidases, C-terminal domain"/>
    <property type="match status" value="1"/>
</dbReference>
<reference evidence="6" key="1">
    <citation type="submission" date="2019-02" db="EMBL/GenBank/DDBJ databases">
        <authorList>
            <person name="Gruber-Vodicka R. H."/>
            <person name="Seah K. B. B."/>
        </authorList>
    </citation>
    <scope>NUCLEOTIDE SEQUENCE</scope>
    <source>
        <strain evidence="6">BECK_BZ15</strain>
    </source>
</reference>
<gene>
    <name evidence="6" type="ORF">BECKFW1821A_GA0114235_105722</name>
</gene>